<sequence>MQTRCCRGKKRGTVPFSTQMGPPPPKKKKGTVPSSAQIGAPRGLGVRGAERGKRVRFRGYENSCVFSPCISYRPFLGRGIFLLAKSYSWKFDKTCQTDTVQAKLEKKGGGENIL</sequence>
<evidence type="ECO:0000313" key="2">
    <source>
        <dbReference type="EMBL" id="AEZ51773.1"/>
    </source>
</evidence>
<organism evidence="2 3">
    <name type="scientific">Gallid alphaherpesvirus 2</name>
    <dbReference type="NCBI Taxonomy" id="10390"/>
    <lineage>
        <taxon>Viruses</taxon>
        <taxon>Duplodnaviria</taxon>
        <taxon>Heunggongvirae</taxon>
        <taxon>Peploviricota</taxon>
        <taxon>Herviviricetes</taxon>
        <taxon>Herpesvirales</taxon>
        <taxon>Orthoherpesviridae</taxon>
        <taxon>Alphaherpesvirinae</taxon>
        <taxon>Mardivirus</taxon>
        <taxon>Mardivirus gallidalpha2</taxon>
    </lineage>
</organism>
<feature type="region of interest" description="Disordered" evidence="1">
    <location>
        <begin position="1"/>
        <end position="47"/>
    </location>
</feature>
<evidence type="ECO:0000313" key="3">
    <source>
        <dbReference type="Proteomes" id="UP000133397"/>
    </source>
</evidence>
<accession>H6WUK6</accession>
<feature type="compositionally biased region" description="Basic residues" evidence="1">
    <location>
        <begin position="1"/>
        <end position="12"/>
    </location>
</feature>
<name>H6WUK6_9ALPH</name>
<protein>
    <submittedName>
        <fullName evidence="2">Uncharacterized protein</fullName>
    </submittedName>
</protein>
<proteinExistence type="predicted"/>
<evidence type="ECO:0000256" key="1">
    <source>
        <dbReference type="SAM" id="MobiDB-lite"/>
    </source>
</evidence>
<gene>
    <name evidence="2" type="ORF">MDV086.2</name>
</gene>
<dbReference type="EMBL" id="JQ314003">
    <property type="protein sequence ID" value="AEZ51773.1"/>
    <property type="molecule type" value="Genomic_DNA"/>
</dbReference>
<dbReference type="Proteomes" id="UP000133397">
    <property type="component" value="Segment"/>
</dbReference>
<reference evidence="2 3" key="1">
    <citation type="journal article" date="2012" name="Virus Genes">
        <title>Genome sequence determination and analysis of a Chinese virulent strain, LMS, of Gallid herpesvirus type 2.</title>
        <authorList>
            <person name="Cheng Y."/>
            <person name="Cong F."/>
            <person name="Zhang Y.P."/>
            <person name="Li Z.J."/>
            <person name="Xu N.N."/>
            <person name="Hou G.Y."/>
            <person name="Liu C.J."/>
        </authorList>
    </citation>
    <scope>NUCLEOTIDE SEQUENCE [LARGE SCALE GENOMIC DNA]</scope>
    <source>
        <strain evidence="2">LMS</strain>
    </source>
</reference>